<proteinExistence type="predicted"/>
<evidence type="ECO:0000256" key="1">
    <source>
        <dbReference type="ARBA" id="ARBA00018672"/>
    </source>
</evidence>
<dbReference type="InterPro" id="IPR011006">
    <property type="entry name" value="CheY-like_superfamily"/>
</dbReference>
<comment type="caution">
    <text evidence="7">The sequence shown here is derived from an EMBL/GenBank/DDBJ whole genome shotgun (WGS) entry which is preliminary data.</text>
</comment>
<dbReference type="PROSITE" id="PS50110">
    <property type="entry name" value="RESPONSE_REGULATORY"/>
    <property type="match status" value="1"/>
</dbReference>
<gene>
    <name evidence="7" type="ORF">WMO14_06150</name>
</gene>
<dbReference type="PANTHER" id="PTHR45339:SF1">
    <property type="entry name" value="HYBRID SIGNAL TRANSDUCTION HISTIDINE KINASE J"/>
    <property type="match status" value="1"/>
</dbReference>
<dbReference type="EMBL" id="JBBMER010000004">
    <property type="protein sequence ID" value="MEQ2379459.1"/>
    <property type="molecule type" value="Genomic_DNA"/>
</dbReference>
<comment type="function">
    <text evidence="4">May play the central regulatory role in sporulation. It may be an element of the effector pathway responsible for the activation of sporulation genes in response to nutritional stress. Spo0A may act in concert with spo0H (a sigma factor) to control the expression of some genes that are critical to the sporulation process.</text>
</comment>
<name>A0ABV1BX60_9FIRM</name>
<evidence type="ECO:0000256" key="3">
    <source>
        <dbReference type="ARBA" id="ARBA00023012"/>
    </source>
</evidence>
<evidence type="ECO:0000256" key="4">
    <source>
        <dbReference type="ARBA" id="ARBA00024867"/>
    </source>
</evidence>
<evidence type="ECO:0000256" key="5">
    <source>
        <dbReference type="PROSITE-ProRule" id="PRU00169"/>
    </source>
</evidence>
<feature type="domain" description="Response regulatory" evidence="6">
    <location>
        <begin position="41"/>
        <end position="163"/>
    </location>
</feature>
<evidence type="ECO:0000259" key="6">
    <source>
        <dbReference type="PROSITE" id="PS50110"/>
    </source>
</evidence>
<evidence type="ECO:0000313" key="8">
    <source>
        <dbReference type="Proteomes" id="UP001442364"/>
    </source>
</evidence>
<dbReference type="RefSeq" id="WP_349153470.1">
    <property type="nucleotide sequence ID" value="NZ_JBBMER010000004.1"/>
</dbReference>
<dbReference type="CDD" id="cd17546">
    <property type="entry name" value="REC_hyHK_CKI1_RcsC-like"/>
    <property type="match status" value="1"/>
</dbReference>
<keyword evidence="2 5" id="KW-0597">Phosphoprotein</keyword>
<keyword evidence="3" id="KW-0902">Two-component regulatory system</keyword>
<dbReference type="InterPro" id="IPR001789">
    <property type="entry name" value="Sig_transdc_resp-reg_receiver"/>
</dbReference>
<dbReference type="SUPFAM" id="SSF52172">
    <property type="entry name" value="CheY-like"/>
    <property type="match status" value="1"/>
</dbReference>
<dbReference type="Proteomes" id="UP001442364">
    <property type="component" value="Unassembled WGS sequence"/>
</dbReference>
<dbReference type="Pfam" id="PF00072">
    <property type="entry name" value="Response_reg"/>
    <property type="match status" value="1"/>
</dbReference>
<keyword evidence="8" id="KW-1185">Reference proteome</keyword>
<dbReference type="SMART" id="SM00448">
    <property type="entry name" value="REC"/>
    <property type="match status" value="1"/>
</dbReference>
<protein>
    <recommendedName>
        <fullName evidence="1">Stage 0 sporulation protein A homolog</fullName>
    </recommendedName>
</protein>
<dbReference type="PANTHER" id="PTHR45339">
    <property type="entry name" value="HYBRID SIGNAL TRANSDUCTION HISTIDINE KINASE J"/>
    <property type="match status" value="1"/>
</dbReference>
<sequence length="173" mass="19164">MQSKKHKGTTFTVDIPLEITDKECNKSDTGFSEKVNLTGVNVLLAEDNELNAEIATVQLEEFGMNVERAVDGKNAVEIFRNHPEGTFDVILMDIMMPEMNGYEAVKVIRAMNDRPDGKNIPIIAMTANSFAEDVQASLDAGMNAHLSKPIVIDEVIKTILRYVDTSTFGTRNK</sequence>
<feature type="modified residue" description="4-aspartylphosphate" evidence="5">
    <location>
        <position position="93"/>
    </location>
</feature>
<dbReference type="Gene3D" id="3.40.50.2300">
    <property type="match status" value="1"/>
</dbReference>
<accession>A0ABV1BX60</accession>
<evidence type="ECO:0000256" key="2">
    <source>
        <dbReference type="ARBA" id="ARBA00022553"/>
    </source>
</evidence>
<reference evidence="7 8" key="1">
    <citation type="submission" date="2024-03" db="EMBL/GenBank/DDBJ databases">
        <title>Human intestinal bacterial collection.</title>
        <authorList>
            <person name="Pauvert C."/>
            <person name="Hitch T.C.A."/>
            <person name="Clavel T."/>
        </authorList>
    </citation>
    <scope>NUCLEOTIDE SEQUENCE [LARGE SCALE GENOMIC DNA]</scope>
    <source>
        <strain evidence="7 8">CLA-AA-H255</strain>
    </source>
</reference>
<evidence type="ECO:0000313" key="7">
    <source>
        <dbReference type="EMBL" id="MEQ2379459.1"/>
    </source>
</evidence>
<organism evidence="7 8">
    <name type="scientific">[Lactobacillus] rogosae</name>
    <dbReference type="NCBI Taxonomy" id="706562"/>
    <lineage>
        <taxon>Bacteria</taxon>
        <taxon>Bacillati</taxon>
        <taxon>Bacillota</taxon>
        <taxon>Clostridia</taxon>
        <taxon>Lachnospirales</taxon>
        <taxon>Lachnospiraceae</taxon>
        <taxon>Lachnospira</taxon>
    </lineage>
</organism>